<keyword evidence="8" id="KW-0675">Receptor</keyword>
<dbReference type="GO" id="GO:0003824">
    <property type="term" value="F:catalytic activity"/>
    <property type="evidence" value="ECO:0007669"/>
    <property type="project" value="InterPro"/>
</dbReference>
<evidence type="ECO:0000256" key="1">
    <source>
        <dbReference type="ARBA" id="ARBA00017228"/>
    </source>
</evidence>
<keyword evidence="3" id="KW-0479">Metal-binding</keyword>
<organism evidence="8 9">
    <name type="scientific">Rubneribacter badeniensis</name>
    <dbReference type="NCBI Taxonomy" id="2070688"/>
    <lineage>
        <taxon>Bacteria</taxon>
        <taxon>Bacillati</taxon>
        <taxon>Actinomycetota</taxon>
        <taxon>Coriobacteriia</taxon>
        <taxon>Eggerthellales</taxon>
        <taxon>Eggerthellaceae</taxon>
        <taxon>Rubneribacter</taxon>
    </lineage>
</organism>
<feature type="domain" description="Elp3/MiaA/NifB-like radical SAM core" evidence="6">
    <location>
        <begin position="3"/>
        <end position="219"/>
    </location>
</feature>
<reference evidence="8 9" key="1">
    <citation type="journal article" date="2018" name="Int. J. Syst. Evol. Microbiol.">
        <title>Rubneribacter badeniensis gen. nov., sp. nov. and Enteroscipio rubneri gen. nov., sp. nov., new members of the Eggerthellaceae isolated from human faeces.</title>
        <authorList>
            <person name="Danylec N."/>
            <person name="Gobl A."/>
            <person name="Stoll D.A."/>
            <person name="Hetzer B."/>
            <person name="Kulling S.E."/>
            <person name="Huch M."/>
        </authorList>
    </citation>
    <scope>NUCLEOTIDE SEQUENCE [LARGE SCALE GENOMIC DNA]</scope>
    <source>
        <strain evidence="8 9">ResAG-85</strain>
    </source>
</reference>
<protein>
    <recommendedName>
        <fullName evidence="1">Heme chaperone HemW</fullName>
    </recommendedName>
</protein>
<evidence type="ECO:0000313" key="7">
    <source>
        <dbReference type="EMBL" id="HJH42277.1"/>
    </source>
</evidence>
<dbReference type="EMBL" id="PPEL01000060">
    <property type="protein sequence ID" value="PNV64891.1"/>
    <property type="molecule type" value="Genomic_DNA"/>
</dbReference>
<evidence type="ECO:0000313" key="9">
    <source>
        <dbReference type="Proteomes" id="UP000236488"/>
    </source>
</evidence>
<evidence type="ECO:0000259" key="6">
    <source>
        <dbReference type="SMART" id="SM00729"/>
    </source>
</evidence>
<dbReference type="InterPro" id="IPR013785">
    <property type="entry name" value="Aldolase_TIM"/>
</dbReference>
<evidence type="ECO:0000256" key="5">
    <source>
        <dbReference type="ARBA" id="ARBA00023014"/>
    </source>
</evidence>
<dbReference type="CDD" id="cd01335">
    <property type="entry name" value="Radical_SAM"/>
    <property type="match status" value="1"/>
</dbReference>
<dbReference type="SFLD" id="SFLDS00029">
    <property type="entry name" value="Radical_SAM"/>
    <property type="match status" value="1"/>
</dbReference>
<dbReference type="RefSeq" id="WP_087197574.1">
    <property type="nucleotide sequence ID" value="NZ_PPEL01000060.1"/>
</dbReference>
<dbReference type="GO" id="GO:0005737">
    <property type="term" value="C:cytoplasm"/>
    <property type="evidence" value="ECO:0007669"/>
    <property type="project" value="TreeGrafter"/>
</dbReference>
<dbReference type="Proteomes" id="UP000236488">
    <property type="component" value="Unassembled WGS sequence"/>
</dbReference>
<dbReference type="GO" id="GO:0046872">
    <property type="term" value="F:metal ion binding"/>
    <property type="evidence" value="ECO:0007669"/>
    <property type="project" value="UniProtKB-KW"/>
</dbReference>
<dbReference type="SUPFAM" id="SSF102114">
    <property type="entry name" value="Radical SAM enzymes"/>
    <property type="match status" value="1"/>
</dbReference>
<evidence type="ECO:0000256" key="4">
    <source>
        <dbReference type="ARBA" id="ARBA00023004"/>
    </source>
</evidence>
<evidence type="ECO:0000256" key="2">
    <source>
        <dbReference type="ARBA" id="ARBA00022691"/>
    </source>
</evidence>
<dbReference type="AlphaFoldDB" id="A0A2K2U3L4"/>
<comment type="caution">
    <text evidence="8">The sequence shown here is derived from an EMBL/GenBank/DDBJ whole genome shotgun (WGS) entry which is preliminary data.</text>
</comment>
<dbReference type="PANTHER" id="PTHR13932:SF5">
    <property type="entry name" value="RADICAL S-ADENOSYL METHIONINE DOMAIN-CONTAINING PROTEIN 1, MITOCHONDRIAL"/>
    <property type="match status" value="1"/>
</dbReference>
<dbReference type="InterPro" id="IPR006638">
    <property type="entry name" value="Elp3/MiaA/NifB-like_rSAM"/>
</dbReference>
<dbReference type="GO" id="GO:0006779">
    <property type="term" value="P:porphyrin-containing compound biosynthetic process"/>
    <property type="evidence" value="ECO:0007669"/>
    <property type="project" value="TreeGrafter"/>
</dbReference>
<dbReference type="Pfam" id="PF04055">
    <property type="entry name" value="Radical_SAM"/>
    <property type="match status" value="1"/>
</dbReference>
<sequence length="391" mass="43364">MNELHIDIVFPFCPRHCDYCDALTHTGRVSDFERYANALERELRAVAADTQGRTVTSVRFSGGSPVLLPSRSTARILETLRSAYDVAPDADIALEATCAGLSFDALGRYREAGIRFLELGQETFDGPQHDALGLCYPMNSFIDARKLLGFCKWDAYGMSLLYGLPGQNAVNLATSVTNAVDFGCQEISLAPLRLRPGSALKDKYGSDPSRFAASPRKAWPTDDDRRVLRTAAIAQLEKRGYARLTQHLLSRNSTLRASQRARCDDIDRLGVGVGAWSRLGDGLYRTTTKLARYIEHADDPSATVDAVAHLSSESASRRFAAARLFSCEGISAADHERRFGTPLPREVIERLCNLEERAWAVYDSGRRRWTLTDEGGFHYEKVVNMLSEEDA</sequence>
<evidence type="ECO:0000256" key="3">
    <source>
        <dbReference type="ARBA" id="ARBA00022723"/>
    </source>
</evidence>
<proteinExistence type="predicted"/>
<keyword evidence="5" id="KW-0411">Iron-sulfur</keyword>
<dbReference type="EMBL" id="DYZL01000012">
    <property type="protein sequence ID" value="HJH42277.1"/>
    <property type="molecule type" value="Genomic_DNA"/>
</dbReference>
<dbReference type="Proteomes" id="UP000789325">
    <property type="component" value="Unassembled WGS sequence"/>
</dbReference>
<dbReference type="InterPro" id="IPR058240">
    <property type="entry name" value="rSAM_sf"/>
</dbReference>
<dbReference type="Gene3D" id="3.20.20.70">
    <property type="entry name" value="Aldolase class I"/>
    <property type="match status" value="1"/>
</dbReference>
<reference evidence="7" key="3">
    <citation type="submission" date="2021-09" db="EMBL/GenBank/DDBJ databases">
        <authorList>
            <person name="Gilroy R."/>
        </authorList>
    </citation>
    <scope>NUCLEOTIDE SEQUENCE</scope>
    <source>
        <strain evidence="7">USAMLcec12-2067</strain>
    </source>
</reference>
<evidence type="ECO:0000313" key="8">
    <source>
        <dbReference type="EMBL" id="PNV64891.1"/>
    </source>
</evidence>
<dbReference type="SMART" id="SM00729">
    <property type="entry name" value="Elp3"/>
    <property type="match status" value="1"/>
</dbReference>
<dbReference type="InterPro" id="IPR034505">
    <property type="entry name" value="Coproporphyrinogen-III_oxidase"/>
</dbReference>
<name>A0A2K2U3L4_9ACTN</name>
<dbReference type="InterPro" id="IPR007197">
    <property type="entry name" value="rSAM"/>
</dbReference>
<keyword evidence="4" id="KW-0408">Iron</keyword>
<keyword evidence="9" id="KW-1185">Reference proteome</keyword>
<reference evidence="7" key="2">
    <citation type="journal article" date="2021" name="PeerJ">
        <title>Extensive microbial diversity within the chicken gut microbiome revealed by metagenomics and culture.</title>
        <authorList>
            <person name="Gilroy R."/>
            <person name="Ravi A."/>
            <person name="Getino M."/>
            <person name="Pursley I."/>
            <person name="Horton D.L."/>
            <person name="Alikhan N.F."/>
            <person name="Baker D."/>
            <person name="Gharbi K."/>
            <person name="Hall N."/>
            <person name="Watson M."/>
            <person name="Adriaenssens E.M."/>
            <person name="Foster-Nyarko E."/>
            <person name="Jarju S."/>
            <person name="Secka A."/>
            <person name="Antonio M."/>
            <person name="Oren A."/>
            <person name="Chaudhuri R.R."/>
            <person name="La Ragione R."/>
            <person name="Hildebrand F."/>
            <person name="Pallen M.J."/>
        </authorList>
    </citation>
    <scope>NUCLEOTIDE SEQUENCE</scope>
    <source>
        <strain evidence="7">USAMLcec12-2067</strain>
    </source>
</reference>
<gene>
    <name evidence="8" type="ORF">C2L80_09460</name>
    <name evidence="7" type="ORF">K8V16_00585</name>
</gene>
<dbReference type="PANTHER" id="PTHR13932">
    <property type="entry name" value="COPROPORPHYRINIGEN III OXIDASE"/>
    <property type="match status" value="1"/>
</dbReference>
<dbReference type="SFLD" id="SFLDG01065">
    <property type="entry name" value="anaerobic_coproporphyrinogen-I"/>
    <property type="match status" value="1"/>
</dbReference>
<accession>A0A2K2U3L4</accession>
<keyword evidence="2" id="KW-0949">S-adenosyl-L-methionine</keyword>
<dbReference type="GO" id="GO:0051539">
    <property type="term" value="F:4 iron, 4 sulfur cluster binding"/>
    <property type="evidence" value="ECO:0007669"/>
    <property type="project" value="TreeGrafter"/>
</dbReference>